<proteinExistence type="predicted"/>
<dbReference type="EMBL" id="JQFZ01000160">
    <property type="protein sequence ID" value="KGO56778.1"/>
    <property type="molecule type" value="Genomic_DNA"/>
</dbReference>
<gene>
    <name evidence="1" type="ORF">PEX2_098570</name>
</gene>
<dbReference type="AlphaFoldDB" id="A0A0A2JQ80"/>
<comment type="caution">
    <text evidence="1">The sequence shown here is derived from an EMBL/GenBank/DDBJ whole genome shotgun (WGS) entry which is preliminary data.</text>
</comment>
<evidence type="ECO:0000313" key="2">
    <source>
        <dbReference type="Proteomes" id="UP000030143"/>
    </source>
</evidence>
<sequence length="125" mass="14724">MRVTEWQGLVRVWVSLVAQRLFKKYGAFGKALRPIREDSWRFPRVPICRILHGLIACDLPKTESWKFWEPWGLITNENLVMNQGGASHNREICAWRFPPPFCPRYPKSNPTLRPLEPITFVVRLH</sequence>
<evidence type="ECO:0000313" key="1">
    <source>
        <dbReference type="EMBL" id="KGO56778.1"/>
    </source>
</evidence>
<dbReference type="RefSeq" id="XP_016598476.1">
    <property type="nucleotide sequence ID" value="XM_016747127.1"/>
</dbReference>
<dbReference type="GeneID" id="27682547"/>
<accession>A0A0A2JQ80</accession>
<reference evidence="1 2" key="1">
    <citation type="journal article" date="2015" name="Mol. Plant Microbe Interact.">
        <title>Genome, transcriptome, and functional analyses of Penicillium expansum provide new insights into secondary metabolism and pathogenicity.</title>
        <authorList>
            <person name="Ballester A.R."/>
            <person name="Marcet-Houben M."/>
            <person name="Levin E."/>
            <person name="Sela N."/>
            <person name="Selma-Lazaro C."/>
            <person name="Carmona L."/>
            <person name="Wisniewski M."/>
            <person name="Droby S."/>
            <person name="Gonzalez-Candelas L."/>
            <person name="Gabaldon T."/>
        </authorList>
    </citation>
    <scope>NUCLEOTIDE SEQUENCE [LARGE SCALE GENOMIC DNA]</scope>
    <source>
        <strain evidence="1 2">MD-8</strain>
    </source>
</reference>
<dbReference type="Proteomes" id="UP000030143">
    <property type="component" value="Unassembled WGS sequence"/>
</dbReference>
<dbReference type="HOGENOM" id="CLU_1993387_0_0_1"/>
<protein>
    <submittedName>
        <fullName evidence="1">Uncharacterized protein</fullName>
    </submittedName>
</protein>
<dbReference type="VEuPathDB" id="FungiDB:PEXP_020640"/>
<keyword evidence="2" id="KW-1185">Reference proteome</keyword>
<name>A0A0A2JQ80_PENEN</name>
<organism evidence="1 2">
    <name type="scientific">Penicillium expansum</name>
    <name type="common">Blue mold rot fungus</name>
    <dbReference type="NCBI Taxonomy" id="27334"/>
    <lineage>
        <taxon>Eukaryota</taxon>
        <taxon>Fungi</taxon>
        <taxon>Dikarya</taxon>
        <taxon>Ascomycota</taxon>
        <taxon>Pezizomycotina</taxon>
        <taxon>Eurotiomycetes</taxon>
        <taxon>Eurotiomycetidae</taxon>
        <taxon>Eurotiales</taxon>
        <taxon>Aspergillaceae</taxon>
        <taxon>Penicillium</taxon>
    </lineage>
</organism>